<reference evidence="3 4" key="1">
    <citation type="submission" date="2020-08" db="EMBL/GenBank/DDBJ databases">
        <title>Sequencing the genomes of 1000 actinobacteria strains.</title>
        <authorList>
            <person name="Klenk H.-P."/>
        </authorList>
    </citation>
    <scope>NUCLEOTIDE SEQUENCE [LARGE SCALE GENOMIC DNA]</scope>
    <source>
        <strain evidence="3 4">DSM 28238</strain>
    </source>
</reference>
<feature type="domain" description="Polyphosphate kinase-2-related" evidence="2">
    <location>
        <begin position="123"/>
        <end position="324"/>
    </location>
</feature>
<dbReference type="Gene3D" id="3.40.50.300">
    <property type="entry name" value="P-loop containing nucleotide triphosphate hydrolases"/>
    <property type="match status" value="1"/>
</dbReference>
<dbReference type="EMBL" id="JACIBT010000001">
    <property type="protein sequence ID" value="MBB3666579.1"/>
    <property type="molecule type" value="Genomic_DNA"/>
</dbReference>
<keyword evidence="3" id="KW-0808">Transferase</keyword>
<feature type="region of interest" description="Disordered" evidence="1">
    <location>
        <begin position="1"/>
        <end position="29"/>
    </location>
</feature>
<dbReference type="InterPro" id="IPR027417">
    <property type="entry name" value="P-loop_NTPase"/>
</dbReference>
<dbReference type="RefSeq" id="WP_183357017.1">
    <property type="nucleotide sequence ID" value="NZ_BAABKR010000004.1"/>
</dbReference>
<dbReference type="PANTHER" id="PTHR34383:SF3">
    <property type="entry name" value="POLYPHOSPHATE:AMP PHOSPHOTRANSFERASE"/>
    <property type="match status" value="1"/>
</dbReference>
<accession>A0A7W5TTI9</accession>
<gene>
    <name evidence="3" type="ORF">FHX47_000172</name>
</gene>
<dbReference type="PANTHER" id="PTHR34383">
    <property type="entry name" value="POLYPHOSPHATE:AMP PHOSPHOTRANSFERASE-RELATED"/>
    <property type="match status" value="1"/>
</dbReference>
<evidence type="ECO:0000259" key="2">
    <source>
        <dbReference type="Pfam" id="PF03976"/>
    </source>
</evidence>
<evidence type="ECO:0000256" key="1">
    <source>
        <dbReference type="SAM" id="MobiDB-lite"/>
    </source>
</evidence>
<protein>
    <submittedName>
        <fullName evidence="3">PPK2 family polyphosphate:nucleotide phosphotransferase</fullName>
    </submittedName>
</protein>
<proteinExistence type="predicted"/>
<dbReference type="GO" id="GO:0016740">
    <property type="term" value="F:transferase activity"/>
    <property type="evidence" value="ECO:0007669"/>
    <property type="project" value="UniProtKB-KW"/>
</dbReference>
<dbReference type="Proteomes" id="UP000547528">
    <property type="component" value="Unassembled WGS sequence"/>
</dbReference>
<sequence length="353" mass="38694">MGSASRLDVDLTGVPGPKTEPGAPFDGDPRVLWRAAQHDSPLDLSDIPTRRRTGFEGKKRAGRKALAARSDLLADLQELLWAHEAAAPQQEKDAVLAALAARAPQQDEEETSRRKKLFGARVEKALDALTPGPRVLLVLQGMDAAGKGGVVKSVAGAMNPLGVDVAAFGTPTEAQSRQHYLQRIIARLPAPGHVGVFDRSHYEDVLVPTVTGSHSDDEVADRVEAVQIFERDLVRRGFVIVKVLLHISPQEQLKRLMSRLDREHKHWKYRPADADARAQFGTFQTVYSALIEATDADHAGWNILAADRKWYARLAVQELLIAALGDLNLKWPAADYDVEEERGRLLRSEAGAG</sequence>
<comment type="caution">
    <text evidence="3">The sequence shown here is derived from an EMBL/GenBank/DDBJ whole genome shotgun (WGS) entry which is preliminary data.</text>
</comment>
<dbReference type="AlphaFoldDB" id="A0A7W5TTI9"/>
<name>A0A7W5TTI9_9MICC</name>
<dbReference type="InterPro" id="IPR022488">
    <property type="entry name" value="PPK2-related"/>
</dbReference>
<organism evidence="3 4">
    <name type="scientific">Garicola koreensis</name>
    <dbReference type="NCBI Taxonomy" id="1262554"/>
    <lineage>
        <taxon>Bacteria</taxon>
        <taxon>Bacillati</taxon>
        <taxon>Actinomycetota</taxon>
        <taxon>Actinomycetes</taxon>
        <taxon>Micrococcales</taxon>
        <taxon>Micrococcaceae</taxon>
        <taxon>Garicola</taxon>
    </lineage>
</organism>
<dbReference type="Pfam" id="PF03976">
    <property type="entry name" value="PPK2"/>
    <property type="match status" value="1"/>
</dbReference>
<evidence type="ECO:0000313" key="4">
    <source>
        <dbReference type="Proteomes" id="UP000547528"/>
    </source>
</evidence>
<keyword evidence="4" id="KW-1185">Reference proteome</keyword>
<dbReference type="SUPFAM" id="SSF52540">
    <property type="entry name" value="P-loop containing nucleoside triphosphate hydrolases"/>
    <property type="match status" value="1"/>
</dbReference>
<evidence type="ECO:0000313" key="3">
    <source>
        <dbReference type="EMBL" id="MBB3666579.1"/>
    </source>
</evidence>